<gene>
    <name evidence="2" type="ORF">ACOC_LOCUS35</name>
</gene>
<dbReference type="OrthoDB" id="5771274at2759"/>
<dbReference type="EMBL" id="UYYA01000002">
    <property type="protein sequence ID" value="VDM51620.1"/>
    <property type="molecule type" value="Genomic_DNA"/>
</dbReference>
<dbReference type="STRING" id="334426.A0A3P7GS35"/>
<protein>
    <submittedName>
        <fullName evidence="2">Uncharacterized protein</fullName>
    </submittedName>
</protein>
<feature type="transmembrane region" description="Helical" evidence="1">
    <location>
        <begin position="32"/>
        <end position="56"/>
    </location>
</feature>
<name>A0A3P7GS35_ANGCS</name>
<keyword evidence="1" id="KW-1133">Transmembrane helix</keyword>
<dbReference type="AlphaFoldDB" id="A0A3P7GS35"/>
<organism evidence="2 3">
    <name type="scientific">Angiostrongylus costaricensis</name>
    <name type="common">Nematode worm</name>
    <dbReference type="NCBI Taxonomy" id="334426"/>
    <lineage>
        <taxon>Eukaryota</taxon>
        <taxon>Metazoa</taxon>
        <taxon>Ecdysozoa</taxon>
        <taxon>Nematoda</taxon>
        <taxon>Chromadorea</taxon>
        <taxon>Rhabditida</taxon>
        <taxon>Rhabditina</taxon>
        <taxon>Rhabditomorpha</taxon>
        <taxon>Strongyloidea</taxon>
        <taxon>Metastrongylidae</taxon>
        <taxon>Angiostrongylus</taxon>
    </lineage>
</organism>
<accession>A0A3P7GS35</accession>
<evidence type="ECO:0000256" key="1">
    <source>
        <dbReference type="SAM" id="Phobius"/>
    </source>
</evidence>
<proteinExistence type="predicted"/>
<sequence>MSNCKTGECLFVNICNGVANKFTCFLFDFRSITWLMFGCFLLVLCICSSLVACYACRAIRESLKWQVVHTPNRDVVFNHSGPIHYIHTPTTRHPYGTRR</sequence>
<keyword evidence="1" id="KW-0472">Membrane</keyword>
<reference evidence="2 3" key="1">
    <citation type="submission" date="2018-11" db="EMBL/GenBank/DDBJ databases">
        <authorList>
            <consortium name="Pathogen Informatics"/>
        </authorList>
    </citation>
    <scope>NUCLEOTIDE SEQUENCE [LARGE SCALE GENOMIC DNA]</scope>
    <source>
        <strain evidence="2 3">Costa Rica</strain>
    </source>
</reference>
<dbReference type="Proteomes" id="UP000267027">
    <property type="component" value="Unassembled WGS sequence"/>
</dbReference>
<keyword evidence="1" id="KW-0812">Transmembrane</keyword>
<keyword evidence="3" id="KW-1185">Reference proteome</keyword>
<evidence type="ECO:0000313" key="3">
    <source>
        <dbReference type="Proteomes" id="UP000267027"/>
    </source>
</evidence>
<evidence type="ECO:0000313" key="2">
    <source>
        <dbReference type="EMBL" id="VDM51620.1"/>
    </source>
</evidence>